<feature type="transmembrane region" description="Helical" evidence="1">
    <location>
        <begin position="81"/>
        <end position="100"/>
    </location>
</feature>
<reference evidence="2" key="1">
    <citation type="submission" date="2013-04" db="EMBL/GenBank/DDBJ databases">
        <title>The genome sequencing project of 58 acetic acid bacteria.</title>
        <authorList>
            <person name="Okamoto-Kainuma A."/>
            <person name="Ishikawa M."/>
            <person name="Umino S."/>
            <person name="Koizumi Y."/>
            <person name="Shiwa Y."/>
            <person name="Yoshikawa H."/>
            <person name="Matsutani M."/>
            <person name="Matsushita K."/>
        </authorList>
    </citation>
    <scope>NUCLEOTIDE SEQUENCE</scope>
    <source>
        <strain evidence="2">NRIC 0535</strain>
    </source>
</reference>
<accession>A0ABQ0PY75</accession>
<proteinExistence type="predicted"/>
<feature type="transmembrane region" description="Helical" evidence="1">
    <location>
        <begin position="21"/>
        <end position="40"/>
    </location>
</feature>
<evidence type="ECO:0000256" key="1">
    <source>
        <dbReference type="SAM" id="Phobius"/>
    </source>
</evidence>
<keyword evidence="3" id="KW-1185">Reference proteome</keyword>
<keyword evidence="1" id="KW-1133">Transmembrane helix</keyword>
<dbReference type="RefSeq" id="WP_264814360.1">
    <property type="nucleotide sequence ID" value="NZ_BAPV01000004.1"/>
</dbReference>
<name>A0ABQ0PY75_9PROT</name>
<gene>
    <name evidence="2" type="ORF">AA0535_0526</name>
</gene>
<keyword evidence="1" id="KW-0472">Membrane</keyword>
<dbReference type="Proteomes" id="UP001062776">
    <property type="component" value="Unassembled WGS sequence"/>
</dbReference>
<organism evidence="2 3">
    <name type="scientific">Asaia krungthepensis NRIC 0535</name>
    <dbReference type="NCBI Taxonomy" id="1307925"/>
    <lineage>
        <taxon>Bacteria</taxon>
        <taxon>Pseudomonadati</taxon>
        <taxon>Pseudomonadota</taxon>
        <taxon>Alphaproteobacteria</taxon>
        <taxon>Acetobacterales</taxon>
        <taxon>Acetobacteraceae</taxon>
        <taxon>Asaia</taxon>
    </lineage>
</organism>
<dbReference type="EMBL" id="BAPV01000004">
    <property type="protein sequence ID" value="GBQ84554.1"/>
    <property type="molecule type" value="Genomic_DNA"/>
</dbReference>
<sequence length="101" mass="10816">MRKSISYKKGDSFARVWTLRLILGAGASYALAMGVLSLFRHFGSEAMLVVGFLCAFALMPGIVLVLFCFPSQRAHGRTTGRSLKTLAIVPLAAILSIAGVQ</sequence>
<comment type="caution">
    <text evidence="2">The sequence shown here is derived from an EMBL/GenBank/DDBJ whole genome shotgun (WGS) entry which is preliminary data.</text>
</comment>
<keyword evidence="1" id="KW-0812">Transmembrane</keyword>
<protein>
    <submittedName>
        <fullName evidence="2">Uncharacterized protein</fullName>
    </submittedName>
</protein>
<evidence type="ECO:0000313" key="2">
    <source>
        <dbReference type="EMBL" id="GBQ84554.1"/>
    </source>
</evidence>
<feature type="transmembrane region" description="Helical" evidence="1">
    <location>
        <begin position="46"/>
        <end position="69"/>
    </location>
</feature>
<evidence type="ECO:0000313" key="3">
    <source>
        <dbReference type="Proteomes" id="UP001062776"/>
    </source>
</evidence>